<accession>A0A0C9TU95</accession>
<dbReference type="HOGENOM" id="CLU_2160024_0_0_1"/>
<feature type="region of interest" description="Disordered" evidence="1">
    <location>
        <begin position="1"/>
        <end position="59"/>
    </location>
</feature>
<name>A0A0C9TU95_SPHS4</name>
<feature type="transmembrane region" description="Helical" evidence="2">
    <location>
        <begin position="97"/>
        <end position="114"/>
    </location>
</feature>
<dbReference type="EMBL" id="KN837206">
    <property type="protein sequence ID" value="KIJ33903.1"/>
    <property type="molecule type" value="Genomic_DNA"/>
</dbReference>
<keyword evidence="2" id="KW-1133">Transmembrane helix</keyword>
<reference evidence="3 4" key="1">
    <citation type="submission" date="2014-06" db="EMBL/GenBank/DDBJ databases">
        <title>Evolutionary Origins and Diversification of the Mycorrhizal Mutualists.</title>
        <authorList>
            <consortium name="DOE Joint Genome Institute"/>
            <consortium name="Mycorrhizal Genomics Consortium"/>
            <person name="Kohler A."/>
            <person name="Kuo A."/>
            <person name="Nagy L.G."/>
            <person name="Floudas D."/>
            <person name="Copeland A."/>
            <person name="Barry K.W."/>
            <person name="Cichocki N."/>
            <person name="Veneault-Fourrey C."/>
            <person name="LaButti K."/>
            <person name="Lindquist E.A."/>
            <person name="Lipzen A."/>
            <person name="Lundell T."/>
            <person name="Morin E."/>
            <person name="Murat C."/>
            <person name="Riley R."/>
            <person name="Ohm R."/>
            <person name="Sun H."/>
            <person name="Tunlid A."/>
            <person name="Henrissat B."/>
            <person name="Grigoriev I.V."/>
            <person name="Hibbett D.S."/>
            <person name="Martin F."/>
        </authorList>
    </citation>
    <scope>NUCLEOTIDE SEQUENCE [LARGE SCALE GENOMIC DNA]</scope>
    <source>
        <strain evidence="3 4">SS14</strain>
    </source>
</reference>
<dbReference type="Proteomes" id="UP000054279">
    <property type="component" value="Unassembled WGS sequence"/>
</dbReference>
<dbReference type="AlphaFoldDB" id="A0A0C9TU95"/>
<gene>
    <name evidence="3" type="ORF">M422DRAFT_264035</name>
</gene>
<keyword evidence="2" id="KW-0472">Membrane</keyword>
<protein>
    <submittedName>
        <fullName evidence="3">Uncharacterized protein</fullName>
    </submittedName>
</protein>
<evidence type="ECO:0000256" key="1">
    <source>
        <dbReference type="SAM" id="MobiDB-lite"/>
    </source>
</evidence>
<keyword evidence="4" id="KW-1185">Reference proteome</keyword>
<evidence type="ECO:0000313" key="3">
    <source>
        <dbReference type="EMBL" id="KIJ33903.1"/>
    </source>
</evidence>
<sequence length="124" mass="14247">MKSVIGQCKPMNQWSNTSPTTPSSDCQGVSNKTTSTEDIDGPPSEQTKQVQDNVEQQRPAPHEIDTYIWQQFISFKDCIQLQAQQRTSQGIAIDPNYIFYILMLIFLEFIHYKFRLAFEHSTGI</sequence>
<evidence type="ECO:0000313" key="4">
    <source>
        <dbReference type="Proteomes" id="UP000054279"/>
    </source>
</evidence>
<feature type="compositionally biased region" description="Polar residues" evidence="1">
    <location>
        <begin position="10"/>
        <end position="36"/>
    </location>
</feature>
<keyword evidence="2" id="KW-0812">Transmembrane</keyword>
<feature type="compositionally biased region" description="Polar residues" evidence="1">
    <location>
        <begin position="44"/>
        <end position="56"/>
    </location>
</feature>
<proteinExistence type="predicted"/>
<organism evidence="3 4">
    <name type="scientific">Sphaerobolus stellatus (strain SS14)</name>
    <dbReference type="NCBI Taxonomy" id="990650"/>
    <lineage>
        <taxon>Eukaryota</taxon>
        <taxon>Fungi</taxon>
        <taxon>Dikarya</taxon>
        <taxon>Basidiomycota</taxon>
        <taxon>Agaricomycotina</taxon>
        <taxon>Agaricomycetes</taxon>
        <taxon>Phallomycetidae</taxon>
        <taxon>Geastrales</taxon>
        <taxon>Sphaerobolaceae</taxon>
        <taxon>Sphaerobolus</taxon>
    </lineage>
</organism>
<evidence type="ECO:0000256" key="2">
    <source>
        <dbReference type="SAM" id="Phobius"/>
    </source>
</evidence>